<proteinExistence type="predicted"/>
<dbReference type="AlphaFoldDB" id="A0A1D6KP67"/>
<evidence type="ECO:0000313" key="1">
    <source>
        <dbReference type="EMBL" id="ONM04603.1"/>
    </source>
</evidence>
<reference evidence="1" key="1">
    <citation type="submission" date="2015-12" db="EMBL/GenBank/DDBJ databases">
        <title>Update maize B73 reference genome by single molecule sequencing technologies.</title>
        <authorList>
            <consortium name="Maize Genome Sequencing Project"/>
            <person name="Ware D."/>
        </authorList>
    </citation>
    <scope>NUCLEOTIDE SEQUENCE [LARGE SCALE GENOMIC DNA]</scope>
    <source>
        <tissue evidence="1">Seedling</tissue>
    </source>
</reference>
<dbReference type="EMBL" id="CM007647">
    <property type="protein sequence ID" value="ONM04603.1"/>
    <property type="molecule type" value="Genomic_DNA"/>
</dbReference>
<gene>
    <name evidence="1" type="ORF">ZEAMMB73_Zm00001d032212</name>
</gene>
<organism evidence="1">
    <name type="scientific">Zea mays</name>
    <name type="common">Maize</name>
    <dbReference type="NCBI Taxonomy" id="4577"/>
    <lineage>
        <taxon>Eukaryota</taxon>
        <taxon>Viridiplantae</taxon>
        <taxon>Streptophyta</taxon>
        <taxon>Embryophyta</taxon>
        <taxon>Tracheophyta</taxon>
        <taxon>Spermatophyta</taxon>
        <taxon>Magnoliopsida</taxon>
        <taxon>Liliopsida</taxon>
        <taxon>Poales</taxon>
        <taxon>Poaceae</taxon>
        <taxon>PACMAD clade</taxon>
        <taxon>Panicoideae</taxon>
        <taxon>Andropogonodae</taxon>
        <taxon>Andropogoneae</taxon>
        <taxon>Tripsacinae</taxon>
        <taxon>Zea</taxon>
    </lineage>
</organism>
<name>A0A1D6KP67_MAIZE</name>
<accession>A0A1D6KP67</accession>
<sequence length="49" mass="5465">MTIGAGSIPSRHRAVAAKVQIRRWSERVKRLGVEFLVRFASVSTAAELR</sequence>
<protein>
    <submittedName>
        <fullName evidence="1">GDT1-like protein 4</fullName>
    </submittedName>
</protein>